<keyword evidence="1" id="KW-0812">Transmembrane</keyword>
<reference evidence="3" key="1">
    <citation type="submission" date="2014-04" db="EMBL/GenBank/DDBJ databases">
        <title>Evolutionary Origins and Diversification of the Mycorrhizal Mutualists.</title>
        <authorList>
            <consortium name="DOE Joint Genome Institute"/>
            <consortium name="Mycorrhizal Genomics Consortium"/>
            <person name="Kohler A."/>
            <person name="Kuo A."/>
            <person name="Nagy L.G."/>
            <person name="Floudas D."/>
            <person name="Copeland A."/>
            <person name="Barry K.W."/>
            <person name="Cichocki N."/>
            <person name="Veneault-Fourrey C."/>
            <person name="LaButti K."/>
            <person name="Lindquist E.A."/>
            <person name="Lipzen A."/>
            <person name="Lundell T."/>
            <person name="Morin E."/>
            <person name="Murat C."/>
            <person name="Riley R."/>
            <person name="Ohm R."/>
            <person name="Sun H."/>
            <person name="Tunlid A."/>
            <person name="Henrissat B."/>
            <person name="Grigoriev I.V."/>
            <person name="Hibbett D.S."/>
            <person name="Martin F."/>
        </authorList>
    </citation>
    <scope>NUCLEOTIDE SEQUENCE [LARGE SCALE GENOMIC DNA]</scope>
    <source>
        <strain evidence="3">FD-334 SS-4</strain>
    </source>
</reference>
<sequence length="82" mass="8525">MPYITLLCACGDMNETQSYAVRVSLSIAAGAVGAFIGVSVAVTAPYSSLFSPQIHLTHTVVPSKHVRAADCDLQTQNTPACG</sequence>
<protein>
    <submittedName>
        <fullName evidence="2">Uncharacterized protein</fullName>
    </submittedName>
</protein>
<evidence type="ECO:0000313" key="3">
    <source>
        <dbReference type="Proteomes" id="UP000054270"/>
    </source>
</evidence>
<dbReference type="Proteomes" id="UP000054270">
    <property type="component" value="Unassembled WGS sequence"/>
</dbReference>
<dbReference type="EMBL" id="KN817619">
    <property type="protein sequence ID" value="KJA16526.1"/>
    <property type="molecule type" value="Genomic_DNA"/>
</dbReference>
<accession>A0A0D2NIW2</accession>
<organism evidence="2 3">
    <name type="scientific">Hypholoma sublateritium (strain FD-334 SS-4)</name>
    <dbReference type="NCBI Taxonomy" id="945553"/>
    <lineage>
        <taxon>Eukaryota</taxon>
        <taxon>Fungi</taxon>
        <taxon>Dikarya</taxon>
        <taxon>Basidiomycota</taxon>
        <taxon>Agaricomycotina</taxon>
        <taxon>Agaricomycetes</taxon>
        <taxon>Agaricomycetidae</taxon>
        <taxon>Agaricales</taxon>
        <taxon>Agaricineae</taxon>
        <taxon>Strophariaceae</taxon>
        <taxon>Hypholoma</taxon>
    </lineage>
</organism>
<evidence type="ECO:0000313" key="2">
    <source>
        <dbReference type="EMBL" id="KJA16526.1"/>
    </source>
</evidence>
<dbReference type="AlphaFoldDB" id="A0A0D2NIW2"/>
<keyword evidence="3" id="KW-1185">Reference proteome</keyword>
<name>A0A0D2NIW2_HYPSF</name>
<keyword evidence="1" id="KW-1133">Transmembrane helix</keyword>
<keyword evidence="1" id="KW-0472">Membrane</keyword>
<evidence type="ECO:0000256" key="1">
    <source>
        <dbReference type="SAM" id="Phobius"/>
    </source>
</evidence>
<feature type="transmembrane region" description="Helical" evidence="1">
    <location>
        <begin position="23"/>
        <end position="46"/>
    </location>
</feature>
<proteinExistence type="predicted"/>
<gene>
    <name evidence="2" type="ORF">HYPSUDRAFT_288625</name>
</gene>